<organism evidence="1 2">
    <name type="scientific">Rhodohalobacter barkolensis</name>
    <dbReference type="NCBI Taxonomy" id="2053187"/>
    <lineage>
        <taxon>Bacteria</taxon>
        <taxon>Pseudomonadati</taxon>
        <taxon>Balneolota</taxon>
        <taxon>Balneolia</taxon>
        <taxon>Balneolales</taxon>
        <taxon>Balneolaceae</taxon>
        <taxon>Rhodohalobacter</taxon>
    </lineage>
</organism>
<accession>A0A2N0VL63</accession>
<dbReference type="EMBL" id="PISP01000001">
    <property type="protein sequence ID" value="PKD44920.1"/>
    <property type="molecule type" value="Genomic_DNA"/>
</dbReference>
<dbReference type="RefSeq" id="WP_101072208.1">
    <property type="nucleotide sequence ID" value="NZ_PISP01000001.1"/>
</dbReference>
<proteinExistence type="predicted"/>
<dbReference type="InterPro" id="IPR013784">
    <property type="entry name" value="Carb-bd-like_fold"/>
</dbReference>
<keyword evidence="2" id="KW-1185">Reference proteome</keyword>
<gene>
    <name evidence="1" type="ORF">CWD77_05525</name>
</gene>
<dbReference type="Proteomes" id="UP000233398">
    <property type="component" value="Unassembled WGS sequence"/>
</dbReference>
<dbReference type="Pfam" id="PF13620">
    <property type="entry name" value="CarboxypepD_reg"/>
    <property type="match status" value="1"/>
</dbReference>
<dbReference type="AlphaFoldDB" id="A0A2N0VL63"/>
<sequence>MKFRSIPALIFITIAFIFSSCSKETVDVQLFGDIEGIVIDSDSDDPIPRVNLTTTPPSNSITSNSDGSFNLNNLPVGNYTIQARKSGYSNVSVSVNVQEDRVTTAQIVLTPVDETPDVSEEDLEAEVTSWANAVVDDTTYVDVEYRLKNLNTDSDISEYEIYFKITTDGDTFYYDVSGTELNAEQIRNGNFRKSIRQNTAAEVVVDGVWVSQ</sequence>
<comment type="caution">
    <text evidence="1">The sequence shown here is derived from an EMBL/GenBank/DDBJ whole genome shotgun (WGS) entry which is preliminary data.</text>
</comment>
<evidence type="ECO:0008006" key="3">
    <source>
        <dbReference type="Google" id="ProtNLM"/>
    </source>
</evidence>
<name>A0A2N0VL63_9BACT</name>
<dbReference type="SUPFAM" id="SSF49452">
    <property type="entry name" value="Starch-binding domain-like"/>
    <property type="match status" value="1"/>
</dbReference>
<dbReference type="PROSITE" id="PS51257">
    <property type="entry name" value="PROKAR_LIPOPROTEIN"/>
    <property type="match status" value="1"/>
</dbReference>
<evidence type="ECO:0000313" key="2">
    <source>
        <dbReference type="Proteomes" id="UP000233398"/>
    </source>
</evidence>
<dbReference type="OrthoDB" id="1524685at2"/>
<protein>
    <recommendedName>
        <fullName evidence="3">Carboxypeptidase regulatory-like domain-containing protein</fullName>
    </recommendedName>
</protein>
<dbReference type="GO" id="GO:0030246">
    <property type="term" value="F:carbohydrate binding"/>
    <property type="evidence" value="ECO:0007669"/>
    <property type="project" value="InterPro"/>
</dbReference>
<evidence type="ECO:0000313" key="1">
    <source>
        <dbReference type="EMBL" id="PKD44920.1"/>
    </source>
</evidence>
<dbReference type="Gene3D" id="2.60.40.1120">
    <property type="entry name" value="Carboxypeptidase-like, regulatory domain"/>
    <property type="match status" value="1"/>
</dbReference>
<reference evidence="1 2" key="1">
    <citation type="submission" date="2017-11" db="EMBL/GenBank/DDBJ databases">
        <title>Rhodohalobacter 15182 sp. nov., isolated from a salt lake.</title>
        <authorList>
            <person name="Han S."/>
        </authorList>
    </citation>
    <scope>NUCLEOTIDE SEQUENCE [LARGE SCALE GENOMIC DNA]</scope>
    <source>
        <strain evidence="1 2">15182</strain>
    </source>
</reference>